<dbReference type="Proteomes" id="UP001497680">
    <property type="component" value="Unassembled WGS sequence"/>
</dbReference>
<evidence type="ECO:0000313" key="2">
    <source>
        <dbReference type="Proteomes" id="UP001497680"/>
    </source>
</evidence>
<keyword evidence="2" id="KW-1185">Reference proteome</keyword>
<reference evidence="1 2" key="1">
    <citation type="journal article" date="2022" name="New Phytol.">
        <title>Ecological generalism drives hyperdiversity of secondary metabolite gene clusters in xylarialean endophytes.</title>
        <authorList>
            <person name="Franco M.E.E."/>
            <person name="Wisecaver J.H."/>
            <person name="Arnold A.E."/>
            <person name="Ju Y.M."/>
            <person name="Slot J.C."/>
            <person name="Ahrendt S."/>
            <person name="Moore L.P."/>
            <person name="Eastman K.E."/>
            <person name="Scott K."/>
            <person name="Konkel Z."/>
            <person name="Mondo S.J."/>
            <person name="Kuo A."/>
            <person name="Hayes R.D."/>
            <person name="Haridas S."/>
            <person name="Andreopoulos B."/>
            <person name="Riley R."/>
            <person name="LaButti K."/>
            <person name="Pangilinan J."/>
            <person name="Lipzen A."/>
            <person name="Amirebrahimi M."/>
            <person name="Yan J."/>
            <person name="Adam C."/>
            <person name="Keymanesh K."/>
            <person name="Ng V."/>
            <person name="Louie K."/>
            <person name="Northen T."/>
            <person name="Drula E."/>
            <person name="Henrissat B."/>
            <person name="Hsieh H.M."/>
            <person name="Youens-Clark K."/>
            <person name="Lutzoni F."/>
            <person name="Miadlikowska J."/>
            <person name="Eastwood D.C."/>
            <person name="Hamelin R.C."/>
            <person name="Grigoriev I.V."/>
            <person name="U'Ren J.M."/>
        </authorList>
    </citation>
    <scope>NUCLEOTIDE SEQUENCE [LARGE SCALE GENOMIC DNA]</scope>
    <source>
        <strain evidence="1 2">ER1909</strain>
    </source>
</reference>
<accession>A0ACC0CVI1</accession>
<comment type="caution">
    <text evidence="1">The sequence shown here is derived from an EMBL/GenBank/DDBJ whole genome shotgun (WGS) entry which is preliminary data.</text>
</comment>
<sequence>MSEPYRPSDEERDEYYFGISGKPRLVARTSHHKWSVPKYERCDGTWRRVYKPLFEGKQPIIVSRWTEDLTLALVEALSGCSWSYFFPICIGFHGKFPTILQVAVEEDSLQWDEGVAIALKCRTILRDFHIDNVEVEIREGRYVDCAASTELERQIDPKHDNPWISTNELVIPMLSSLGYPIGYAGEQKAEGSLGLHIRLGDEDPAVYGLTCRHVVSDDRQPTESYTSSGDHKQYHVQGGEIGFSKCLHKLKQWGSEFEELHIEPLRTKKQRWEDGESHECLTEKETRDLAKFELSAAYHNKVIDLVDKISDKKDRQIGHLAFHPKSELSSERPGYLKDWALIKLDLNKFNDDPSNKVFINDYWRYYPGHDIWKYTVDGFFPLHLEPQGPEGSKPTTRVGKRGFATGLKFGVANGVEAVVRRPTWGKSQFACEMLIVSNHYKHYRAPFSDKGDSGSSIFDMQGRVVGLLNGRGDGTPDDDQALWGSDVTFATPIRWVLEDIKRFTGLEPRLA</sequence>
<evidence type="ECO:0000313" key="1">
    <source>
        <dbReference type="EMBL" id="KAI6084290.1"/>
    </source>
</evidence>
<dbReference type="EMBL" id="MU394339">
    <property type="protein sequence ID" value="KAI6084290.1"/>
    <property type="molecule type" value="Genomic_DNA"/>
</dbReference>
<organism evidence="1 2">
    <name type="scientific">Hypoxylon rubiginosum</name>
    <dbReference type="NCBI Taxonomy" id="110542"/>
    <lineage>
        <taxon>Eukaryota</taxon>
        <taxon>Fungi</taxon>
        <taxon>Dikarya</taxon>
        <taxon>Ascomycota</taxon>
        <taxon>Pezizomycotina</taxon>
        <taxon>Sordariomycetes</taxon>
        <taxon>Xylariomycetidae</taxon>
        <taxon>Xylariales</taxon>
        <taxon>Hypoxylaceae</taxon>
        <taxon>Hypoxylon</taxon>
    </lineage>
</organism>
<proteinExistence type="predicted"/>
<gene>
    <name evidence="1" type="ORF">F4821DRAFT_176193</name>
</gene>
<name>A0ACC0CVI1_9PEZI</name>
<protein>
    <submittedName>
        <fullName evidence="1">Uncharacterized protein</fullName>
    </submittedName>
</protein>